<evidence type="ECO:0000313" key="1">
    <source>
        <dbReference type="EMBL" id="EAK7109859.1"/>
    </source>
</evidence>
<sequence length="73" mass="9195">YDFLYQIKITIDETESKMMKEKDVIDYFIKNKSLIYTFFNIFENELNHLKQTHPHIIDSWKYYKEFEKIYKDK</sequence>
<comment type="caution">
    <text evidence="1">The sequence shown here is derived from an EMBL/GenBank/DDBJ whole genome shotgun (WGS) entry which is preliminary data.</text>
</comment>
<dbReference type="Pfam" id="PF11186">
    <property type="entry name" value="DUF2972"/>
    <property type="match status" value="1"/>
</dbReference>
<proteinExistence type="predicted"/>
<organism evidence="1">
    <name type="scientific">Campylobacter jejuni</name>
    <dbReference type="NCBI Taxonomy" id="197"/>
    <lineage>
        <taxon>Bacteria</taxon>
        <taxon>Pseudomonadati</taxon>
        <taxon>Campylobacterota</taxon>
        <taxon>Epsilonproteobacteria</taxon>
        <taxon>Campylobacterales</taxon>
        <taxon>Campylobacteraceae</taxon>
        <taxon>Campylobacter</taxon>
    </lineage>
</organism>
<dbReference type="EMBL" id="AACINO010000079">
    <property type="protein sequence ID" value="EAK7109859.1"/>
    <property type="molecule type" value="Genomic_DNA"/>
</dbReference>
<accession>A0A5T1B5F2</accession>
<name>A0A5T1B5F2_CAMJU</name>
<reference evidence="1" key="1">
    <citation type="submission" date="2018-06" db="EMBL/GenBank/DDBJ databases">
        <authorList>
            <consortium name="NARMS: The National Antimicrobial Resistance Monitoring System"/>
        </authorList>
    </citation>
    <scope>NUCLEOTIDE SEQUENCE</scope>
    <source>
        <strain evidence="1">CVM N16C013</strain>
    </source>
</reference>
<feature type="non-terminal residue" evidence="1">
    <location>
        <position position="1"/>
    </location>
</feature>
<protein>
    <submittedName>
        <fullName evidence="1">DUF2972 domain-containing protein</fullName>
    </submittedName>
</protein>
<dbReference type="AlphaFoldDB" id="A0A5T1B5F2"/>
<gene>
    <name evidence="1" type="ORF">CNS02_09135</name>
</gene>
<dbReference type="InterPro" id="IPR021353">
    <property type="entry name" value="DUF2972"/>
</dbReference>